<dbReference type="EMBL" id="LZDH01000005">
    <property type="protein sequence ID" value="OBS31924.1"/>
    <property type="molecule type" value="Genomic_DNA"/>
</dbReference>
<name>A0A1A6DYR9_9BURK</name>
<organism evidence="2 3">
    <name type="scientific">Tepidimonas fonticaldi</name>
    <dbReference type="NCBI Taxonomy" id="1101373"/>
    <lineage>
        <taxon>Bacteria</taxon>
        <taxon>Pseudomonadati</taxon>
        <taxon>Pseudomonadota</taxon>
        <taxon>Betaproteobacteria</taxon>
        <taxon>Burkholderiales</taxon>
        <taxon>Tepidimonas</taxon>
    </lineage>
</organism>
<dbReference type="AlphaFoldDB" id="A0A1A6DYR9"/>
<keyword evidence="1" id="KW-0472">Membrane</keyword>
<accession>A0A1A6DYR9</accession>
<proteinExistence type="predicted"/>
<sequence>MRGLSRAWQRGGRRIASWLRPPTVVELPPQAAGPARLYDATGRACPGLAPRSWRLWGIRRWHADPVADDLLLRRTWWQPGTDDDAHRAAVALRGRLESPFPPDDTLFLWADQPADGGRQVHALWASRRLLQQRHPQHWQTGSRRLLWVELPPATDRWVPLPTPAQRAMHRWRNTRAALNAAAWLLALAAVAALAVTPSWQLRQRAIDAQAQWAQLQQQAAPALASRQQLTVAMEHIDAFDRTTAALRDPVALLDWITAQLPDDTHVSDLEQEGDTLRLQGLTPNAAALMRRLGDQPGVAAVTASRPATKVTGLGKESYFIEIRFAPVPLAPPAAPGAPAQP</sequence>
<keyword evidence="1" id="KW-0812">Transmembrane</keyword>
<reference evidence="2 3" key="1">
    <citation type="submission" date="2016-06" db="EMBL/GenBank/DDBJ databases">
        <title>Genome sequence of Tepidimonas fonticaldi PL17.</title>
        <authorList>
            <person name="Pinnaka A.K."/>
        </authorList>
    </citation>
    <scope>NUCLEOTIDE SEQUENCE [LARGE SCALE GENOMIC DNA]</scope>
    <source>
        <strain evidence="2 3">PL17</strain>
    </source>
</reference>
<evidence type="ECO:0000313" key="2">
    <source>
        <dbReference type="EMBL" id="OBS31924.1"/>
    </source>
</evidence>
<dbReference type="STRING" id="1101373.A9O67_11445"/>
<dbReference type="Proteomes" id="UP000091969">
    <property type="component" value="Unassembled WGS sequence"/>
</dbReference>
<dbReference type="Pfam" id="PF05137">
    <property type="entry name" value="PilN"/>
    <property type="match status" value="1"/>
</dbReference>
<evidence type="ECO:0000313" key="3">
    <source>
        <dbReference type="Proteomes" id="UP000091969"/>
    </source>
</evidence>
<feature type="transmembrane region" description="Helical" evidence="1">
    <location>
        <begin position="176"/>
        <end position="195"/>
    </location>
</feature>
<dbReference type="PANTHER" id="PTHR40278">
    <property type="entry name" value="DNA UTILIZATION PROTEIN HOFN"/>
    <property type="match status" value="1"/>
</dbReference>
<evidence type="ECO:0000256" key="1">
    <source>
        <dbReference type="SAM" id="Phobius"/>
    </source>
</evidence>
<evidence type="ECO:0008006" key="4">
    <source>
        <dbReference type="Google" id="ProtNLM"/>
    </source>
</evidence>
<keyword evidence="1" id="KW-1133">Transmembrane helix</keyword>
<dbReference type="InterPro" id="IPR052534">
    <property type="entry name" value="Extracell_DNA_Util/SecSys_Comp"/>
</dbReference>
<dbReference type="PANTHER" id="PTHR40278:SF1">
    <property type="entry name" value="DNA UTILIZATION PROTEIN HOFN"/>
    <property type="match status" value="1"/>
</dbReference>
<protein>
    <recommendedName>
        <fullName evidence="4">Fimbrial assembly protein (PilN)</fullName>
    </recommendedName>
</protein>
<gene>
    <name evidence="2" type="ORF">A9O67_11445</name>
</gene>
<dbReference type="InterPro" id="IPR007813">
    <property type="entry name" value="PilN"/>
</dbReference>
<comment type="caution">
    <text evidence="2">The sequence shown here is derived from an EMBL/GenBank/DDBJ whole genome shotgun (WGS) entry which is preliminary data.</text>
</comment>
<keyword evidence="3" id="KW-1185">Reference proteome</keyword>